<dbReference type="Pfam" id="PF15858">
    <property type="entry name" value="LCE6A"/>
    <property type="match status" value="1"/>
</dbReference>
<dbReference type="AlphaFoldDB" id="A0A7J7SYB3"/>
<dbReference type="InterPro" id="IPR031716">
    <property type="entry name" value="LCE6A"/>
</dbReference>
<accession>A0A7J7SYB3</accession>
<gene>
    <name evidence="2" type="ORF">mRhiFer1_007637</name>
</gene>
<protein>
    <submittedName>
        <fullName evidence="2">Late cornified envelope 6A</fullName>
    </submittedName>
</protein>
<comment type="caution">
    <text evidence="2">The sequence shown here is derived from an EMBL/GenBank/DDBJ whole genome shotgun (WGS) entry which is preliminary data.</text>
</comment>
<evidence type="ECO:0000313" key="2">
    <source>
        <dbReference type="EMBL" id="KAF6293077.1"/>
    </source>
</evidence>
<dbReference type="Proteomes" id="UP000585614">
    <property type="component" value="Unassembled WGS sequence"/>
</dbReference>
<proteinExistence type="predicted"/>
<reference evidence="2 3" key="1">
    <citation type="journal article" date="2020" name="Nature">
        <title>Six reference-quality genomes reveal evolution of bat adaptations.</title>
        <authorList>
            <person name="Jebb D."/>
            <person name="Huang Z."/>
            <person name="Pippel M."/>
            <person name="Hughes G.M."/>
            <person name="Lavrichenko K."/>
            <person name="Devanna P."/>
            <person name="Winkler S."/>
            <person name="Jermiin L.S."/>
            <person name="Skirmuntt E.C."/>
            <person name="Katzourakis A."/>
            <person name="Burkitt-Gray L."/>
            <person name="Ray D.A."/>
            <person name="Sullivan K.A.M."/>
            <person name="Roscito J.G."/>
            <person name="Kirilenko B.M."/>
            <person name="Davalos L.M."/>
            <person name="Corthals A.P."/>
            <person name="Power M.L."/>
            <person name="Jones G."/>
            <person name="Ransome R.D."/>
            <person name="Dechmann D.K.N."/>
            <person name="Locatelli A.G."/>
            <person name="Puechmaille S.J."/>
            <person name="Fedrigo O."/>
            <person name="Jarvis E.D."/>
            <person name="Hiller M."/>
            <person name="Vernes S.C."/>
            <person name="Myers E.W."/>
            <person name="Teeling E.C."/>
        </authorList>
    </citation>
    <scope>NUCLEOTIDE SEQUENCE [LARGE SCALE GENOMIC DNA]</scope>
    <source>
        <strain evidence="2">MRhiFer1</strain>
        <tissue evidence="2">Lung</tissue>
    </source>
</reference>
<sequence>MSQRKQQSWEPPRAPKCSPLQCPHPCLAPCPAPSCSPGSGGGGSGSQSSEAQKPAHSRRTHQELRCLRGGTVYHIKEEEC</sequence>
<feature type="region of interest" description="Disordered" evidence="1">
    <location>
        <begin position="34"/>
        <end position="64"/>
    </location>
</feature>
<dbReference type="EMBL" id="JACAGC010000021">
    <property type="protein sequence ID" value="KAF6293077.1"/>
    <property type="molecule type" value="Genomic_DNA"/>
</dbReference>
<evidence type="ECO:0000313" key="3">
    <source>
        <dbReference type="Proteomes" id="UP000585614"/>
    </source>
</evidence>
<evidence type="ECO:0000256" key="1">
    <source>
        <dbReference type="SAM" id="MobiDB-lite"/>
    </source>
</evidence>
<name>A0A7J7SYB3_RHIFE</name>
<organism evidence="2 3">
    <name type="scientific">Rhinolophus ferrumequinum</name>
    <name type="common">Greater horseshoe bat</name>
    <dbReference type="NCBI Taxonomy" id="59479"/>
    <lineage>
        <taxon>Eukaryota</taxon>
        <taxon>Metazoa</taxon>
        <taxon>Chordata</taxon>
        <taxon>Craniata</taxon>
        <taxon>Vertebrata</taxon>
        <taxon>Euteleostomi</taxon>
        <taxon>Mammalia</taxon>
        <taxon>Eutheria</taxon>
        <taxon>Laurasiatheria</taxon>
        <taxon>Chiroptera</taxon>
        <taxon>Yinpterochiroptera</taxon>
        <taxon>Rhinolophoidea</taxon>
        <taxon>Rhinolophidae</taxon>
        <taxon>Rhinolophinae</taxon>
        <taxon>Rhinolophus</taxon>
    </lineage>
</organism>